<proteinExistence type="predicted"/>
<accession>A0A2N9W475</accession>
<evidence type="ECO:0000313" key="1">
    <source>
        <dbReference type="EMBL" id="PIO46543.1"/>
    </source>
</evidence>
<sequence>MPDTGNKRLGADWAALMPKQVIPAANLLAPQWGAAAAVSVLGLGVASQMWGLWAGAIAGALDANTRLKPATKDENVAVPPVAVDVDALRTIIRKKAEHISPKVVDVPVVQVKAPVASKAPVQSVAVKTVTVRDDLKLISGVGPKLEQVLNGMGIQTYAQIAAWTVEEIARVDDHLKFGGRILRDDWVGQAAALAGASTN</sequence>
<evidence type="ECO:0000313" key="2">
    <source>
        <dbReference type="Proteomes" id="UP000232163"/>
    </source>
</evidence>
<dbReference type="Gene3D" id="1.10.150.20">
    <property type="entry name" value="5' to 3' exonuclease, C-terminal subdomain"/>
    <property type="match status" value="1"/>
</dbReference>
<reference evidence="1 2" key="1">
    <citation type="journal article" date="2017" name="Int J Environ Stud">
        <title>Does the Miocene-Pliocene relict legume Oxytropis triphylla form nitrogen-fixing nodules with a combination of bacterial strains?</title>
        <authorList>
            <person name="Safronova V."/>
            <person name="Belimov A."/>
            <person name="Sazanova A."/>
            <person name="Kuznetsova I."/>
            <person name="Popova J."/>
            <person name="Andronov E."/>
            <person name="Verkhozina A."/>
            <person name="Tikhonovich I."/>
        </authorList>
    </citation>
    <scope>NUCLEOTIDE SEQUENCE [LARGE SCALE GENOMIC DNA]</scope>
    <source>
        <strain evidence="1 2">Tri-38</strain>
    </source>
</reference>
<name>A0A2N9W475_9HYPH</name>
<evidence type="ECO:0008006" key="3">
    <source>
        <dbReference type="Google" id="ProtNLM"/>
    </source>
</evidence>
<protein>
    <recommendedName>
        <fullName evidence="3">NADH-ubiquinone dehydrogenase</fullName>
    </recommendedName>
</protein>
<gene>
    <name evidence="1" type="ORF">B5P45_01720</name>
</gene>
<dbReference type="AlphaFoldDB" id="A0A2N9W475"/>
<dbReference type="KEGG" id="pht:BLM14_10360"/>
<dbReference type="Proteomes" id="UP000232163">
    <property type="component" value="Unassembled WGS sequence"/>
</dbReference>
<organism evidence="1 2">
    <name type="scientific">Phyllobacterium zundukense</name>
    <dbReference type="NCBI Taxonomy" id="1867719"/>
    <lineage>
        <taxon>Bacteria</taxon>
        <taxon>Pseudomonadati</taxon>
        <taxon>Pseudomonadota</taxon>
        <taxon>Alphaproteobacteria</taxon>
        <taxon>Hyphomicrobiales</taxon>
        <taxon>Phyllobacteriaceae</taxon>
        <taxon>Phyllobacterium</taxon>
    </lineage>
</organism>
<comment type="caution">
    <text evidence="1">The sequence shown here is derived from an EMBL/GenBank/DDBJ whole genome shotgun (WGS) entry which is preliminary data.</text>
</comment>
<keyword evidence="2" id="KW-1185">Reference proteome</keyword>
<dbReference type="EMBL" id="MZMT01000003">
    <property type="protein sequence ID" value="PIO46543.1"/>
    <property type="molecule type" value="Genomic_DNA"/>
</dbReference>